<keyword evidence="2" id="KW-1185">Reference proteome</keyword>
<dbReference type="EMBL" id="CP014133">
    <property type="protein sequence ID" value="AVH30006.1"/>
    <property type="molecule type" value="Genomic_DNA"/>
</dbReference>
<gene>
    <name evidence="1" type="ORF">AL468_23130</name>
</gene>
<evidence type="ECO:0000313" key="1">
    <source>
        <dbReference type="EMBL" id="AVH30006.1"/>
    </source>
</evidence>
<dbReference type="Proteomes" id="UP000237665">
    <property type="component" value="Chromosome 2"/>
</dbReference>
<organism evidence="1 2">
    <name type="scientific">Vibrio diabolicus</name>
    <dbReference type="NCBI Taxonomy" id="50719"/>
    <lineage>
        <taxon>Bacteria</taxon>
        <taxon>Pseudomonadati</taxon>
        <taxon>Pseudomonadota</taxon>
        <taxon>Gammaproteobacteria</taxon>
        <taxon>Vibrionales</taxon>
        <taxon>Vibrionaceae</taxon>
        <taxon>Vibrio</taxon>
        <taxon>Vibrio diabolicus subgroup</taxon>
    </lineage>
</organism>
<name>A0ABN5HU22_9VIBR</name>
<accession>A0ABN5HU22</accession>
<dbReference type="RefSeq" id="WP_104973703.1">
    <property type="nucleotide sequence ID" value="NZ_CP014133.1"/>
</dbReference>
<evidence type="ECO:0000313" key="2">
    <source>
        <dbReference type="Proteomes" id="UP000237665"/>
    </source>
</evidence>
<reference evidence="2" key="1">
    <citation type="submission" date="2017-12" db="EMBL/GenBank/DDBJ databases">
        <title>FDA dAtabase for Regulatory Grade micrObial Sequences (FDA-ARGOS): Supporting development and validation of Infectious Disease Dx tests.</title>
        <authorList>
            <person name="Hoffmann M."/>
            <person name="Allard M."/>
            <person name="Evans P."/>
            <person name="Brown E."/>
            <person name="Tallon L.J."/>
            <person name="Sadzewicz L."/>
            <person name="Sengamalay N."/>
            <person name="Ott S."/>
            <person name="Godinez A."/>
            <person name="Nagaraj S."/>
            <person name="Vavikolanu K."/>
            <person name="Aluvathingal J."/>
            <person name="Nadendla S."/>
            <person name="Hobson J."/>
            <person name="Sichtig H."/>
        </authorList>
    </citation>
    <scope>NUCLEOTIDE SEQUENCE [LARGE SCALE GENOMIC DNA]</scope>
    <source>
        <strain evidence="2">LMG 3418</strain>
    </source>
</reference>
<proteinExistence type="predicted"/>
<sequence length="792" mass="90181">MKLVAKNHNFAHLVEQERQTKSIVVKASGKINFQSETATIVTPLDKKNLQKVCEYYRYANYRVTIAIDSQNFRKDAVRILQENYLGLGCSVFDLSISESLPHPKNAKLEYLCKAFELTRSGNLAQLAAKIAIIKIPFVFSCAKQCAAAYIQDDSLKAPFIRCLERKIERVKEAVERDFKINSSDNYQRVDSLRGLELSQLPSTTAIIAATGVGKTSYVYTPIARSASADKNVTYISHLISLVEQFCLEVSCASYQEQDLMKLGQANSMGSVINSIWKPHLFEKICSSHTLLIDEFEKVYKTLVCSENSRTMQADRVFDALVHILKTVPRVIVADADLTDNSLAFLKQIRGELSVIECEENPYKGLNATILNKKEFLNPKHVRDVLERDKVFLFDNLQTLKQVVGQLGYQNHLGLDCETKALNDGVLVLHSDNRDMPAQKAFLKDPNREVTKYKAVIASPCLGAGFSIIENYTNTVNVICESTLIPRELVNFSRRFRCAKEYNFWCGDLKSSRNNQSNDCLEKHRHSHLGLRYTERLKFERQKRELNEHLALSMRFTLEKLGFAVSCENSMQHNTAVSKHKRQFDIEFKAQQQIAVVKAVDITSTEFATKQRCNALSSIALAEVRKFEIKMIYNLDKINVEHVKFDDNFDRELFAHLPFVLDKSSLLKLGIYSRQKEYIANMIYLVVFDGYNFEEEKSNHFLFKSSVADVLRKMDGDGLGLYFPPHLKFPSLDKAEQTYKATSYLKAVLAKLGFVLGRYGGKEQKARVSVSPLAIEYKIWLRNASLKVVNGYE</sequence>
<dbReference type="SUPFAM" id="SSF52540">
    <property type="entry name" value="P-loop containing nucleoside triphosphate hydrolases"/>
    <property type="match status" value="1"/>
</dbReference>
<dbReference type="InterPro" id="IPR027417">
    <property type="entry name" value="P-loop_NTPase"/>
</dbReference>
<protein>
    <submittedName>
        <fullName evidence="1">Uncharacterized protein</fullName>
    </submittedName>
</protein>